<protein>
    <submittedName>
        <fullName evidence="1">Uncharacterized protein</fullName>
    </submittedName>
</protein>
<dbReference type="GO" id="GO:0016589">
    <property type="term" value="C:NURF complex"/>
    <property type="evidence" value="ECO:0007669"/>
    <property type="project" value="TreeGrafter"/>
</dbReference>
<dbReference type="PANTHER" id="PTHR21397">
    <property type="entry name" value="CHROMATIN COMPLEXES SUBUNIT BAP18-RELATED"/>
    <property type="match status" value="1"/>
</dbReference>
<organism evidence="1 2">
    <name type="scientific">Caenorhabditis angaria</name>
    <dbReference type="NCBI Taxonomy" id="860376"/>
    <lineage>
        <taxon>Eukaryota</taxon>
        <taxon>Metazoa</taxon>
        <taxon>Ecdysozoa</taxon>
        <taxon>Nematoda</taxon>
        <taxon>Chromadorea</taxon>
        <taxon>Rhabditida</taxon>
        <taxon>Rhabditina</taxon>
        <taxon>Rhabditomorpha</taxon>
        <taxon>Rhabditoidea</taxon>
        <taxon>Rhabditidae</taxon>
        <taxon>Peloderinae</taxon>
        <taxon>Caenorhabditis</taxon>
    </lineage>
</organism>
<gene>
    <name evidence="1" type="ORF">CAMP_LOCUS433</name>
</gene>
<accession>A0A9P1MS60</accession>
<evidence type="ECO:0000313" key="2">
    <source>
        <dbReference type="Proteomes" id="UP001152747"/>
    </source>
</evidence>
<comment type="caution">
    <text evidence="1">The sequence shown here is derived from an EMBL/GenBank/DDBJ whole genome shotgun (WGS) entry which is preliminary data.</text>
</comment>
<dbReference type="EMBL" id="CANHGI010000001">
    <property type="protein sequence ID" value="CAI5437796.1"/>
    <property type="molecule type" value="Genomic_DNA"/>
</dbReference>
<dbReference type="GO" id="GO:0071339">
    <property type="term" value="C:MLL1 complex"/>
    <property type="evidence" value="ECO:0007669"/>
    <property type="project" value="TreeGrafter"/>
</dbReference>
<sequence>MYQKIHSKIHIFFQETSKRSKIGSLSMDPAAMNVKSKVADVFLTAGNAFQKLGDLLQQLQKTTENKWSDEELDKLQDALTQFDHELDQISASRNTNDTKTNVEKENNEIVKKAAENCPNLDDKSKIVQKIEEPKDPNSVDKSKFKPIDGDQMGISNDTVQYFSAPHFGEYFSLKTKKWYAWINNKYVEIDLKNRKNVKHAAISETSASKPSKSAAIGMHTVPLAQKPIVQPTTKILATTETSKSSKIGSLSKNQSAPWNLKSKVADVFVTAGNAFQKLGDLTQQLHTTTDMDENKWSDEELDKLQDALTRFSHEIDQISASRKTNDKKK</sequence>
<dbReference type="OrthoDB" id="10021571at2759"/>
<evidence type="ECO:0000313" key="1">
    <source>
        <dbReference type="EMBL" id="CAI5437796.1"/>
    </source>
</evidence>
<dbReference type="PANTHER" id="PTHR21397:SF2">
    <property type="entry name" value="CHROMATIN COMPLEXES SUBUNIT BAP18"/>
    <property type="match status" value="1"/>
</dbReference>
<keyword evidence="2" id="KW-1185">Reference proteome</keyword>
<proteinExistence type="predicted"/>
<dbReference type="Proteomes" id="UP001152747">
    <property type="component" value="Unassembled WGS sequence"/>
</dbReference>
<name>A0A9P1MS60_9PELO</name>
<dbReference type="AlphaFoldDB" id="A0A9P1MS60"/>
<reference evidence="1" key="1">
    <citation type="submission" date="2022-11" db="EMBL/GenBank/DDBJ databases">
        <authorList>
            <person name="Kikuchi T."/>
        </authorList>
    </citation>
    <scope>NUCLEOTIDE SEQUENCE</scope>
    <source>
        <strain evidence="1">PS1010</strain>
    </source>
</reference>